<evidence type="ECO:0000313" key="2">
    <source>
        <dbReference type="EMBL" id="GCF11264.1"/>
    </source>
</evidence>
<evidence type="ECO:0000313" key="3">
    <source>
        <dbReference type="Proteomes" id="UP000322530"/>
    </source>
</evidence>
<dbReference type="InterPro" id="IPR041657">
    <property type="entry name" value="HTH_17"/>
</dbReference>
<sequence>MPEEKEFMTFEEAANYLEIGRSTLYNYVHDLKIEPRKFYRDKKRYLALPDVNRIKEVREKPWLAGERESKKADGPEESAV</sequence>
<reference evidence="2 3" key="1">
    <citation type="submission" date="2019-01" db="EMBL/GenBank/DDBJ databases">
        <title>Draft genome sequence of Dictyobacter sp. Uno17.</title>
        <authorList>
            <person name="Wang C.M."/>
            <person name="Zheng Y."/>
            <person name="Sakai Y."/>
            <person name="Abe K."/>
            <person name="Yokota A."/>
            <person name="Yabe S."/>
        </authorList>
    </citation>
    <scope>NUCLEOTIDE SEQUENCE [LARGE SCALE GENOMIC DNA]</scope>
    <source>
        <strain evidence="2 3">Uno17</strain>
    </source>
</reference>
<keyword evidence="3" id="KW-1185">Reference proteome</keyword>
<dbReference type="Pfam" id="PF12728">
    <property type="entry name" value="HTH_17"/>
    <property type="match status" value="1"/>
</dbReference>
<name>A0A5A5TK47_9CHLR</name>
<gene>
    <name evidence="2" type="ORF">KDI_48280</name>
</gene>
<accession>A0A5A5TK47</accession>
<dbReference type="AlphaFoldDB" id="A0A5A5TK47"/>
<protein>
    <recommendedName>
        <fullName evidence="1">Helix-turn-helix domain-containing protein</fullName>
    </recommendedName>
</protein>
<dbReference type="EMBL" id="BIXY01000102">
    <property type="protein sequence ID" value="GCF11264.1"/>
    <property type="molecule type" value="Genomic_DNA"/>
</dbReference>
<feature type="domain" description="Helix-turn-helix" evidence="1">
    <location>
        <begin position="7"/>
        <end position="44"/>
    </location>
</feature>
<dbReference type="Proteomes" id="UP000322530">
    <property type="component" value="Unassembled WGS sequence"/>
</dbReference>
<evidence type="ECO:0000259" key="1">
    <source>
        <dbReference type="Pfam" id="PF12728"/>
    </source>
</evidence>
<proteinExistence type="predicted"/>
<dbReference type="OrthoDB" id="5524782at2"/>
<dbReference type="RefSeq" id="WP_149404101.1">
    <property type="nucleotide sequence ID" value="NZ_BIXY01000102.1"/>
</dbReference>
<comment type="caution">
    <text evidence="2">The sequence shown here is derived from an EMBL/GenBank/DDBJ whole genome shotgun (WGS) entry which is preliminary data.</text>
</comment>
<organism evidence="2 3">
    <name type="scientific">Dictyobacter arantiisoli</name>
    <dbReference type="NCBI Taxonomy" id="2014874"/>
    <lineage>
        <taxon>Bacteria</taxon>
        <taxon>Bacillati</taxon>
        <taxon>Chloroflexota</taxon>
        <taxon>Ktedonobacteria</taxon>
        <taxon>Ktedonobacterales</taxon>
        <taxon>Dictyobacteraceae</taxon>
        <taxon>Dictyobacter</taxon>
    </lineage>
</organism>